<keyword evidence="1" id="KW-0812">Transmembrane</keyword>
<evidence type="ECO:0000313" key="2">
    <source>
        <dbReference type="EMBL" id="MFD2705450.1"/>
    </source>
</evidence>
<keyword evidence="3" id="KW-1185">Reference proteome</keyword>
<evidence type="ECO:0000256" key="1">
    <source>
        <dbReference type="SAM" id="Phobius"/>
    </source>
</evidence>
<name>A0ABW5T138_9BACI</name>
<dbReference type="Proteomes" id="UP001597520">
    <property type="component" value="Unassembled WGS sequence"/>
</dbReference>
<protein>
    <submittedName>
        <fullName evidence="2">DUF2334 domain-containing protein</fullName>
    </submittedName>
</protein>
<comment type="caution">
    <text evidence="2">The sequence shown here is derived from an EMBL/GenBank/DDBJ whole genome shotgun (WGS) entry which is preliminary data.</text>
</comment>
<dbReference type="EMBL" id="JBHUML010000002">
    <property type="protein sequence ID" value="MFD2705450.1"/>
    <property type="molecule type" value="Genomic_DNA"/>
</dbReference>
<dbReference type="Pfam" id="PF10096">
    <property type="entry name" value="DUF2334"/>
    <property type="match status" value="1"/>
</dbReference>
<dbReference type="InterPro" id="IPR018763">
    <property type="entry name" value="DUF2334"/>
</dbReference>
<keyword evidence="1" id="KW-1133">Transmembrane helix</keyword>
<gene>
    <name evidence="2" type="ORF">ACFSUB_08220</name>
</gene>
<proteinExistence type="predicted"/>
<reference evidence="3" key="1">
    <citation type="journal article" date="2019" name="Int. J. Syst. Evol. Microbiol.">
        <title>The Global Catalogue of Microorganisms (GCM) 10K type strain sequencing project: providing services to taxonomists for standard genome sequencing and annotation.</title>
        <authorList>
            <consortium name="The Broad Institute Genomics Platform"/>
            <consortium name="The Broad Institute Genome Sequencing Center for Infectious Disease"/>
            <person name="Wu L."/>
            <person name="Ma J."/>
        </authorList>
    </citation>
    <scope>NUCLEOTIDE SEQUENCE [LARGE SCALE GENOMIC DNA]</scope>
    <source>
        <strain evidence="3">KCTC 33792</strain>
    </source>
</reference>
<accession>A0ABW5T138</accession>
<dbReference type="RefSeq" id="WP_380712694.1">
    <property type="nucleotide sequence ID" value="NZ_JBHUML010000002.1"/>
</dbReference>
<evidence type="ECO:0000313" key="3">
    <source>
        <dbReference type="Proteomes" id="UP001597520"/>
    </source>
</evidence>
<organism evidence="2 3">
    <name type="scientific">Salibacterium lacus</name>
    <dbReference type="NCBI Taxonomy" id="1898109"/>
    <lineage>
        <taxon>Bacteria</taxon>
        <taxon>Bacillati</taxon>
        <taxon>Bacillota</taxon>
        <taxon>Bacilli</taxon>
        <taxon>Bacillales</taxon>
        <taxon>Bacillaceae</taxon>
    </lineage>
</organism>
<sequence length="562" mass="63899">MKDKTMYKWVFIIASVLLLIGHSTVSAEKGHDTKPSVLLVHSLKNQEQMKEVRMLDALLGQFTDDITLITDDKLQEKEVSSYSHLVYYGGVPKQLSERMINVLKNYQGKIYAAGHNADQLKQRFSFLEWEGETLINGNVSSSRTDMSMTLPEERIVYDIRKDDKATVTAKSEGVPLVVHSGGNYYFSGETFSPPFGQIITESLAAYFEKENKSLVKYLRLEDVDPLSDPKQLQSQAEFLAEMNIPYMVSLIPVHTNETGETVHLSDSPELIDTLQYMQNHGGSMVLHGYEHQYRDTETGEGFEFWDVENDRPIYQPSSEDAKTKNDFGTDEAYRSYIEEAETFEKQYIEGVINKGIQELTDHKLYPLAFEAPHYAMSQQGYEVVSEHFSSYVGQLQLTDTTWEGQYAPPYESQPSFLHGMTVYPETLGYIEKGEQSSFERMKEEIGQRSTLTKSYLSAFYHPYLGLDGLKKVVQNLEAVDDSAWLNLKEQNNTVRAGDINITSGNGEIEVDNTKVASEHERSIFRKEILKYAAFPLGILIIVILYVARKGLNRNSRTESPHS</sequence>
<keyword evidence="1" id="KW-0472">Membrane</keyword>
<feature type="transmembrane region" description="Helical" evidence="1">
    <location>
        <begin position="528"/>
        <end position="547"/>
    </location>
</feature>